<feature type="transmembrane region" description="Helical" evidence="19">
    <location>
        <begin position="246"/>
        <end position="265"/>
    </location>
</feature>
<comment type="subcellular location">
    <subcellularLocation>
        <location evidence="2">Membrane</location>
        <topology evidence="2">Multi-pass membrane protein</topology>
    </subcellularLocation>
    <subcellularLocation>
        <location evidence="16">Mitochondrion inner membrane</location>
        <topology evidence="16">Multi-pass membrane protein</topology>
    </subcellularLocation>
</comment>
<evidence type="ECO:0000256" key="9">
    <source>
        <dbReference type="ARBA" id="ARBA00022723"/>
    </source>
</evidence>
<keyword evidence="11 16" id="KW-0249">Electron transport</keyword>
<sequence length="999" mass="110714">MTNPVRWLFSTNHKDIGTLYFIFGAIAGVMGTCFSVLIRMELARPGDQILGGNHQLYNVLITAHAFLMIFFMVMPAMIGGSGNWSVPILIGAPDMAFPRLNNISFWLLPPSLLLLLSSALVEVGSGTGWTVYPPLSGITSHSGGAVDSAISSLHLSGVSSILGSINFITTISNMRGPGMTMHRSPLFVWSVPVTAFPLLLSLPVLAGAITMLLTDRNFNTTFSDPAGGGDPILYQHLFRFFGHPEVYIPILPGSGIISHIVSTFSGKPVFGYLGMVYAMISIGVLGFLVWAHHMFTVGLDVDTRAYFTAATMIIAVPTGIKIFSWIATMWGGSIQYKTPMLFAVGFIFLFTIGGLTGIVPANSGLDIALHDTYYVVAHFHYVLSMGAVFALFAGFHYWVGKIFGRTYPETLGQIHFWITFFGVNLTLFPMHFLGLSGMPRRIPDYPDAYAGWNALSSFGSYISVVGIRRFFVVVTITSSSGNNITRANIPWAVEENSTTLEWLVQSPPAFHTFGELPAIKETKRYVKKEELRTNFDLIKELRKQAQFRMATYQQRIASSTPFKRLVAKGKASFPSGREEGATPLKLREEKKGYFTRLATELTQGSRKERASRQLRQQKVELRNTEEKRIQLNLSLRAVQRRESKEEKSRQVFRRLQALFQLRALIPLAPLFHSLARLKKVPTLKCTKWHKVILFGFGQEGQKRDAFYQSKADTAPPHAPTVRLPRKRKGGPGARASWVGARPNRATPWDGNGSAHMHHLMKALQSLPSSKWLVNHAFPPSKQCSSPTLTALGWGKKAMSSSLQDPTPSRAGCRPRWSWEPTYTFLGLALPQHLKKMRAPKRNQPSLFKKALLGPRNSSEIVMAQKQIWSGIPLFPVLVMFFISRLAETNRAPFDLPEAEAESVAGYNVEYARDAILNLYNSPLLAEANVPGSRGLILTETRGGSLPTFKYKILGKPKNVSAPTRALLKRPLTIEQSKGLSCAKASITKDIKGCIRFLAR</sequence>
<evidence type="ECO:0000256" key="5">
    <source>
        <dbReference type="ARBA" id="ARBA00022448"/>
    </source>
</evidence>
<feature type="domain" description="Cytochrome oxidase subunit I profile" evidence="20">
    <location>
        <begin position="1"/>
        <end position="520"/>
    </location>
</feature>
<dbReference type="InterPro" id="IPR001694">
    <property type="entry name" value="NADH_UbQ_OxRdtase_su1/FPO"/>
</dbReference>
<gene>
    <name evidence="21" type="ORF">RIF29_48027</name>
</gene>
<feature type="region of interest" description="Disordered" evidence="18">
    <location>
        <begin position="711"/>
        <end position="743"/>
    </location>
</feature>
<dbReference type="GO" id="GO:0046872">
    <property type="term" value="F:metal ion binding"/>
    <property type="evidence" value="ECO:0007669"/>
    <property type="project" value="UniProtKB-KW"/>
</dbReference>
<evidence type="ECO:0000313" key="22">
    <source>
        <dbReference type="Proteomes" id="UP001372338"/>
    </source>
</evidence>
<dbReference type="InterPro" id="IPR023616">
    <property type="entry name" value="Cyt_c_oxase-like_su1_dom"/>
</dbReference>
<keyword evidence="14 16" id="KW-0186">Copper</keyword>
<keyword evidence="17" id="KW-0175">Coiled coil</keyword>
<reference evidence="21 22" key="1">
    <citation type="submission" date="2024-01" db="EMBL/GenBank/DDBJ databases">
        <title>The genomes of 5 underutilized Papilionoideae crops provide insights into root nodulation and disease resistanc.</title>
        <authorList>
            <person name="Yuan L."/>
        </authorList>
    </citation>
    <scope>NUCLEOTIDE SEQUENCE [LARGE SCALE GENOMIC DNA]</scope>
    <source>
        <strain evidence="21">ZHUSHIDOU_FW_LH</strain>
        <tissue evidence="21">Leaf</tissue>
    </source>
</reference>
<dbReference type="Pfam" id="PF00115">
    <property type="entry name" value="COX1"/>
    <property type="match status" value="1"/>
</dbReference>
<dbReference type="Gene3D" id="1.20.210.10">
    <property type="entry name" value="Cytochrome c oxidase-like, subunit I domain"/>
    <property type="match status" value="1"/>
</dbReference>
<evidence type="ECO:0000256" key="14">
    <source>
        <dbReference type="ARBA" id="ARBA00023008"/>
    </source>
</evidence>
<proteinExistence type="inferred from homology"/>
<evidence type="ECO:0000256" key="15">
    <source>
        <dbReference type="ARBA" id="ARBA00023136"/>
    </source>
</evidence>
<feature type="transmembrane region" description="Helical" evidence="19">
    <location>
        <begin position="379"/>
        <end position="399"/>
    </location>
</feature>
<keyword evidence="15 16" id="KW-0472">Membrane</keyword>
<dbReference type="GO" id="GO:0015990">
    <property type="term" value="P:electron transport coupled proton transport"/>
    <property type="evidence" value="ECO:0007669"/>
    <property type="project" value="TreeGrafter"/>
</dbReference>
<evidence type="ECO:0000256" key="2">
    <source>
        <dbReference type="ARBA" id="ARBA00004141"/>
    </source>
</evidence>
<keyword evidence="5 16" id="KW-0813">Transport</keyword>
<dbReference type="Proteomes" id="UP001372338">
    <property type="component" value="Unassembled WGS sequence"/>
</dbReference>
<dbReference type="CDD" id="cd01663">
    <property type="entry name" value="Cyt_c_Oxidase_I"/>
    <property type="match status" value="1"/>
</dbReference>
<keyword evidence="12 19" id="KW-1133">Transmembrane helix</keyword>
<dbReference type="EMBL" id="JAYWIO010000121">
    <property type="protein sequence ID" value="KAK7231998.1"/>
    <property type="molecule type" value="Genomic_DNA"/>
</dbReference>
<keyword evidence="16" id="KW-0496">Mitochondrion</keyword>
<keyword evidence="6 16" id="KW-0349">Heme</keyword>
<dbReference type="GO" id="GO:0045277">
    <property type="term" value="C:respiratory chain complex IV"/>
    <property type="evidence" value="ECO:0007669"/>
    <property type="project" value="InterPro"/>
</dbReference>
<keyword evidence="10" id="KW-1278">Translocase</keyword>
<evidence type="ECO:0000256" key="8">
    <source>
        <dbReference type="ARBA" id="ARBA00022692"/>
    </source>
</evidence>
<evidence type="ECO:0000256" key="16">
    <source>
        <dbReference type="RuleBase" id="RU000369"/>
    </source>
</evidence>
<evidence type="ECO:0000256" key="7">
    <source>
        <dbReference type="ARBA" id="ARBA00022660"/>
    </source>
</evidence>
<keyword evidence="8 16" id="KW-0812">Transmembrane</keyword>
<dbReference type="InterPro" id="IPR018086">
    <property type="entry name" value="NADH_UbQ_OxRdtase_su1_CS"/>
</dbReference>
<dbReference type="PROSITE" id="PS00668">
    <property type="entry name" value="COMPLEX1_ND1_2"/>
    <property type="match status" value="1"/>
</dbReference>
<dbReference type="InterPro" id="IPR033944">
    <property type="entry name" value="Cyt_c_oxase_su1_dom"/>
</dbReference>
<feature type="coiled-coil region" evidence="17">
    <location>
        <begin position="607"/>
        <end position="641"/>
    </location>
</feature>
<comment type="caution">
    <text evidence="21">The sequence shown here is derived from an EMBL/GenBank/DDBJ whole genome shotgun (WGS) entry which is preliminary data.</text>
</comment>
<evidence type="ECO:0000259" key="20">
    <source>
        <dbReference type="PROSITE" id="PS50855"/>
    </source>
</evidence>
<keyword evidence="9 16" id="KW-0479">Metal-binding</keyword>
<dbReference type="GO" id="GO:0020037">
    <property type="term" value="F:heme binding"/>
    <property type="evidence" value="ECO:0007669"/>
    <property type="project" value="InterPro"/>
</dbReference>
<dbReference type="InterPro" id="IPR036927">
    <property type="entry name" value="Cyt_c_oxase-like_su1_sf"/>
</dbReference>
<comment type="cofactor">
    <cofactor evidence="1">
        <name>heme</name>
        <dbReference type="ChEBI" id="CHEBI:30413"/>
    </cofactor>
</comment>
<dbReference type="GO" id="GO:0005743">
    <property type="term" value="C:mitochondrial inner membrane"/>
    <property type="evidence" value="ECO:0007669"/>
    <property type="project" value="UniProtKB-SubCell"/>
</dbReference>
<evidence type="ECO:0000256" key="19">
    <source>
        <dbReference type="SAM" id="Phobius"/>
    </source>
</evidence>
<evidence type="ECO:0000256" key="12">
    <source>
        <dbReference type="ARBA" id="ARBA00022989"/>
    </source>
</evidence>
<dbReference type="FunFam" id="1.20.210.10:FF:000001">
    <property type="entry name" value="Cytochrome c oxidase subunit 1"/>
    <property type="match status" value="1"/>
</dbReference>
<feature type="transmembrane region" description="Helical" evidence="19">
    <location>
        <begin position="411"/>
        <end position="433"/>
    </location>
</feature>
<dbReference type="EC" id="7.1.1.9" evidence="16"/>
<comment type="function">
    <text evidence="16">Component of the cytochrome c oxidase, the last enzyme in the mitochondrial electron transport chain which drives oxidative phosphorylation. The respiratory chain contains 3 multisubunit complexes succinate dehydrogenase (complex II, CII), ubiquinol-cytochrome c oxidoreductase (cytochrome b-c1 complex, complex III, CIII) and cytochrome c oxidase (complex IV, CIV), that cooperate to transfer electrons derived from NADH and succinate to molecular oxygen, creating an electrochemical gradient over the inner membrane that drives transmembrane transport and the ATP synthase. Cytochrome c oxidase is the component of the respiratory chain that catalyzes the reduction of oxygen to water. Electrons originating from reduced cytochrome c in the intermembrane space (IMS) are transferred via the dinuclear copper A center (CU(A)) of subunit 2 and heme A of subunit 1 to the active site in subunit 1, a binuclear center (BNC) formed by heme A3 and copper B (CU(B)). The BNC reduces molecular oxygen to 2 water molecules using 4 electrons from cytochrome c in the IMS and 4 protons from the mitochondrial matrix.</text>
</comment>
<evidence type="ECO:0000256" key="13">
    <source>
        <dbReference type="ARBA" id="ARBA00023004"/>
    </source>
</evidence>
<dbReference type="PANTHER" id="PTHR10422:SF18">
    <property type="entry name" value="CYTOCHROME C OXIDASE SUBUNIT 1"/>
    <property type="match status" value="1"/>
</dbReference>
<feature type="transmembrane region" description="Helical" evidence="19">
    <location>
        <begin position="340"/>
        <end position="359"/>
    </location>
</feature>
<evidence type="ECO:0000256" key="17">
    <source>
        <dbReference type="SAM" id="Coils"/>
    </source>
</evidence>
<feature type="transmembrane region" description="Helical" evidence="19">
    <location>
        <begin position="59"/>
        <end position="78"/>
    </location>
</feature>
<dbReference type="PROSITE" id="PS50855">
    <property type="entry name" value="COX1"/>
    <property type="match status" value="1"/>
</dbReference>
<dbReference type="PANTHER" id="PTHR10422">
    <property type="entry name" value="CYTOCHROME C OXIDASE SUBUNIT 1"/>
    <property type="match status" value="1"/>
</dbReference>
<dbReference type="InterPro" id="IPR000883">
    <property type="entry name" value="Cyt_C_Oxase_1"/>
</dbReference>
<organism evidence="21 22">
    <name type="scientific">Crotalaria pallida</name>
    <name type="common">Smooth rattlebox</name>
    <name type="synonym">Crotalaria striata</name>
    <dbReference type="NCBI Taxonomy" id="3830"/>
    <lineage>
        <taxon>Eukaryota</taxon>
        <taxon>Viridiplantae</taxon>
        <taxon>Streptophyta</taxon>
        <taxon>Embryophyta</taxon>
        <taxon>Tracheophyta</taxon>
        <taxon>Spermatophyta</taxon>
        <taxon>Magnoliopsida</taxon>
        <taxon>eudicotyledons</taxon>
        <taxon>Gunneridae</taxon>
        <taxon>Pentapetalae</taxon>
        <taxon>rosids</taxon>
        <taxon>fabids</taxon>
        <taxon>Fabales</taxon>
        <taxon>Fabaceae</taxon>
        <taxon>Papilionoideae</taxon>
        <taxon>50 kb inversion clade</taxon>
        <taxon>genistoids sensu lato</taxon>
        <taxon>core genistoids</taxon>
        <taxon>Crotalarieae</taxon>
        <taxon>Crotalaria</taxon>
    </lineage>
</organism>
<keyword evidence="22" id="KW-1185">Reference proteome</keyword>
<comment type="catalytic activity">
    <reaction evidence="16">
        <text>4 Fe(II)-[cytochrome c] + O2 + 8 H(+)(in) = 4 Fe(III)-[cytochrome c] + 2 H2O + 4 H(+)(out)</text>
        <dbReference type="Rhea" id="RHEA:11436"/>
        <dbReference type="Rhea" id="RHEA-COMP:10350"/>
        <dbReference type="Rhea" id="RHEA-COMP:14399"/>
        <dbReference type="ChEBI" id="CHEBI:15377"/>
        <dbReference type="ChEBI" id="CHEBI:15378"/>
        <dbReference type="ChEBI" id="CHEBI:15379"/>
        <dbReference type="ChEBI" id="CHEBI:29033"/>
        <dbReference type="ChEBI" id="CHEBI:29034"/>
        <dbReference type="EC" id="7.1.1.9"/>
    </reaction>
</comment>
<feature type="transmembrane region" description="Helical" evidence="19">
    <location>
        <begin position="20"/>
        <end position="38"/>
    </location>
</feature>
<evidence type="ECO:0000256" key="3">
    <source>
        <dbReference type="ARBA" id="ARBA00004673"/>
    </source>
</evidence>
<evidence type="ECO:0000256" key="4">
    <source>
        <dbReference type="ARBA" id="ARBA00011164"/>
    </source>
</evidence>
<evidence type="ECO:0000256" key="6">
    <source>
        <dbReference type="ARBA" id="ARBA00022617"/>
    </source>
</evidence>
<evidence type="ECO:0000256" key="11">
    <source>
        <dbReference type="ARBA" id="ARBA00022982"/>
    </source>
</evidence>
<evidence type="ECO:0000256" key="1">
    <source>
        <dbReference type="ARBA" id="ARBA00001971"/>
    </source>
</evidence>
<comment type="similarity">
    <text evidence="16">Belongs to the heme-copper respiratory oxidase family.</text>
</comment>
<evidence type="ECO:0000256" key="10">
    <source>
        <dbReference type="ARBA" id="ARBA00022967"/>
    </source>
</evidence>
<keyword evidence="13 16" id="KW-0408">Iron</keyword>
<feature type="transmembrane region" description="Helical" evidence="19">
    <location>
        <begin position="112"/>
        <end position="132"/>
    </location>
</feature>
<feature type="transmembrane region" description="Helical" evidence="19">
    <location>
        <begin position="305"/>
        <end position="328"/>
    </location>
</feature>
<name>A0AAN9HJF9_CROPI</name>
<dbReference type="AlphaFoldDB" id="A0AAN9HJF9"/>
<feature type="transmembrane region" description="Helical" evidence="19">
    <location>
        <begin position="272"/>
        <end position="293"/>
    </location>
</feature>
<feature type="transmembrane region" description="Helical" evidence="19">
    <location>
        <begin position="186"/>
        <end position="213"/>
    </location>
</feature>
<comment type="pathway">
    <text evidence="3 16">Energy metabolism; oxidative phosphorylation.</text>
</comment>
<keyword evidence="16" id="KW-0999">Mitochondrion inner membrane</keyword>
<keyword evidence="7 16" id="KW-0679">Respiratory chain</keyword>
<feature type="transmembrane region" description="Helical" evidence="19">
    <location>
        <begin position="152"/>
        <end position="174"/>
    </location>
</feature>
<dbReference type="GO" id="GO:0006123">
    <property type="term" value="P:mitochondrial electron transport, cytochrome c to oxygen"/>
    <property type="evidence" value="ECO:0007669"/>
    <property type="project" value="TreeGrafter"/>
</dbReference>
<comment type="subunit">
    <text evidence="4">Component of the cytochrome c oxidase (complex IV, CIV), a multisubunit enzyme composed of a catalytic core of 3 subunits and several supernumerary subunits. The complex exists as a monomer or a dimer and forms supercomplexes (SCs) in the inner mitochondrial membrane with ubiquinol-cytochrome c oxidoreductase (cytochrome b-c1 complex, complex III, CIII).</text>
</comment>
<evidence type="ECO:0000313" key="21">
    <source>
        <dbReference type="EMBL" id="KAK7231998.1"/>
    </source>
</evidence>
<dbReference type="PRINTS" id="PR01165">
    <property type="entry name" value="CYCOXIDASEI"/>
</dbReference>
<dbReference type="Pfam" id="PF00146">
    <property type="entry name" value="NADHdh"/>
    <property type="match status" value="1"/>
</dbReference>
<protein>
    <recommendedName>
        <fullName evidence="16">Cytochrome c oxidase subunit 1</fullName>
        <ecNumber evidence="16">7.1.1.9</ecNumber>
    </recommendedName>
</protein>
<dbReference type="GO" id="GO:0004129">
    <property type="term" value="F:cytochrome-c oxidase activity"/>
    <property type="evidence" value="ECO:0007669"/>
    <property type="project" value="UniProtKB-EC"/>
</dbReference>
<evidence type="ECO:0000256" key="18">
    <source>
        <dbReference type="SAM" id="MobiDB-lite"/>
    </source>
</evidence>
<dbReference type="SUPFAM" id="SSF81442">
    <property type="entry name" value="Cytochrome c oxidase subunit I-like"/>
    <property type="match status" value="1"/>
</dbReference>
<accession>A0AAN9HJF9</accession>